<evidence type="ECO:0000256" key="1">
    <source>
        <dbReference type="ARBA" id="ARBA00001947"/>
    </source>
</evidence>
<dbReference type="Pfam" id="PF24827">
    <property type="entry name" value="AstE_AspA_cat"/>
    <property type="match status" value="1"/>
</dbReference>
<name>A0A1K2H7A9_9NEIS</name>
<dbReference type="RefSeq" id="WP_072427053.1">
    <property type="nucleotide sequence ID" value="NZ_FPKR01000002.1"/>
</dbReference>
<sequence length="372" mass="39897">MQVKRHALLSPSVGTQRELLSFHYGQPGRGEKVYLQASLHADELPGMLVLHHLKQKLAALEARGELLGEVVVVPVANPIGLNQTLMHGQLGRFDFASGENFNRQYPDFLALLGEQIASRLSQDAEANKRVIRAAMGEALAAIQPTTELASLRHTLVSLAYDADVVLDLHCDFDAVLHVYTETPYLDQAEPLNRYLGARAVLLAKGSGGASFDEALSGHWWRLAEQYAGRFPIPLACLSATVELRGETDVYHHLAEQDAANLLAFLQHRGVLAGPAPALPEPACQPTPLAGSETLRAPHAGVVAFLKQPGDYVEAGEVVADVIDPLSDRVSPVLAGVSGVLYARGIVRYATAGMDLCKVAGKVAFRSGNLLSA</sequence>
<evidence type="ECO:0000313" key="6">
    <source>
        <dbReference type="EMBL" id="SFZ71988.1"/>
    </source>
</evidence>
<dbReference type="PANTHER" id="PTHR37326">
    <property type="entry name" value="BLL3975 PROTEIN"/>
    <property type="match status" value="1"/>
</dbReference>
<dbReference type="Gene3D" id="3.40.630.10">
    <property type="entry name" value="Zn peptidases"/>
    <property type="match status" value="1"/>
</dbReference>
<keyword evidence="4" id="KW-0862">Zinc</keyword>
<dbReference type="OrthoDB" id="527673at2"/>
<dbReference type="SUPFAM" id="SSF53187">
    <property type="entry name" value="Zn-dependent exopeptidases"/>
    <property type="match status" value="1"/>
</dbReference>
<protein>
    <recommendedName>
        <fullName evidence="5">Succinylglutamate desuccinylase/Aspartoacylase catalytic domain-containing protein</fullName>
    </recommendedName>
</protein>
<dbReference type="GO" id="GO:0046872">
    <property type="term" value="F:metal ion binding"/>
    <property type="evidence" value="ECO:0007669"/>
    <property type="project" value="UniProtKB-KW"/>
</dbReference>
<dbReference type="PANTHER" id="PTHR37326:SF1">
    <property type="entry name" value="BLL3975 PROTEIN"/>
    <property type="match status" value="1"/>
</dbReference>
<dbReference type="CDD" id="cd06250">
    <property type="entry name" value="M14_PaAOTO_like"/>
    <property type="match status" value="1"/>
</dbReference>
<dbReference type="AlphaFoldDB" id="A0A1K2H7A9"/>
<gene>
    <name evidence="6" type="ORF">SAMN02745887_00504</name>
</gene>
<comment type="cofactor">
    <cofactor evidence="1">
        <name>Zn(2+)</name>
        <dbReference type="ChEBI" id="CHEBI:29105"/>
    </cofactor>
</comment>
<dbReference type="InterPro" id="IPR053138">
    <property type="entry name" value="N-alpha-Ac-DABA_deacetylase"/>
</dbReference>
<dbReference type="InterPro" id="IPR055438">
    <property type="entry name" value="AstE_AspA_cat"/>
</dbReference>
<evidence type="ECO:0000256" key="3">
    <source>
        <dbReference type="ARBA" id="ARBA00022801"/>
    </source>
</evidence>
<proteinExistence type="predicted"/>
<evidence type="ECO:0000313" key="7">
    <source>
        <dbReference type="Proteomes" id="UP000186513"/>
    </source>
</evidence>
<dbReference type="EMBL" id="FPKR01000002">
    <property type="protein sequence ID" value="SFZ71988.1"/>
    <property type="molecule type" value="Genomic_DNA"/>
</dbReference>
<evidence type="ECO:0000259" key="5">
    <source>
        <dbReference type="Pfam" id="PF24827"/>
    </source>
</evidence>
<feature type="domain" description="Succinylglutamate desuccinylase/Aspartoacylase catalytic" evidence="5">
    <location>
        <begin position="30"/>
        <end position="201"/>
    </location>
</feature>
<keyword evidence="3" id="KW-0378">Hydrolase</keyword>
<accession>A0A1K2H7A9</accession>
<reference evidence="6 7" key="1">
    <citation type="submission" date="2016-11" db="EMBL/GenBank/DDBJ databases">
        <authorList>
            <person name="Jaros S."/>
            <person name="Januszkiewicz K."/>
            <person name="Wedrychowicz H."/>
        </authorList>
    </citation>
    <scope>NUCLEOTIDE SEQUENCE [LARGE SCALE GENOMIC DNA]</scope>
    <source>
        <strain evidence="6 7">DSM 18899</strain>
    </source>
</reference>
<evidence type="ECO:0000256" key="4">
    <source>
        <dbReference type="ARBA" id="ARBA00022833"/>
    </source>
</evidence>
<dbReference type="GO" id="GO:0016788">
    <property type="term" value="F:hydrolase activity, acting on ester bonds"/>
    <property type="evidence" value="ECO:0007669"/>
    <property type="project" value="InterPro"/>
</dbReference>
<organism evidence="6 7">
    <name type="scientific">Chitinimonas taiwanensis DSM 18899</name>
    <dbReference type="NCBI Taxonomy" id="1121279"/>
    <lineage>
        <taxon>Bacteria</taxon>
        <taxon>Pseudomonadati</taxon>
        <taxon>Pseudomonadota</taxon>
        <taxon>Betaproteobacteria</taxon>
        <taxon>Neisseriales</taxon>
        <taxon>Chitinibacteraceae</taxon>
        <taxon>Chitinimonas</taxon>
    </lineage>
</organism>
<dbReference type="Proteomes" id="UP000186513">
    <property type="component" value="Unassembled WGS sequence"/>
</dbReference>
<evidence type="ECO:0000256" key="2">
    <source>
        <dbReference type="ARBA" id="ARBA00022723"/>
    </source>
</evidence>
<keyword evidence="7" id="KW-1185">Reference proteome</keyword>
<dbReference type="STRING" id="1121279.SAMN02745887_00504"/>
<keyword evidence="2" id="KW-0479">Metal-binding</keyword>